<reference evidence="1 2" key="1">
    <citation type="journal article" date="2019" name="Sci. Rep.">
        <title>Orb-weaving spider Araneus ventricosus genome elucidates the spidroin gene catalogue.</title>
        <authorList>
            <person name="Kono N."/>
            <person name="Nakamura H."/>
            <person name="Ohtoshi R."/>
            <person name="Moran D.A.P."/>
            <person name="Shinohara A."/>
            <person name="Yoshida Y."/>
            <person name="Fujiwara M."/>
            <person name="Mori M."/>
            <person name="Tomita M."/>
            <person name="Arakawa K."/>
        </authorList>
    </citation>
    <scope>NUCLEOTIDE SEQUENCE [LARGE SCALE GENOMIC DNA]</scope>
</reference>
<dbReference type="AlphaFoldDB" id="A0A4Y2V973"/>
<dbReference type="EMBL" id="BGPR01044354">
    <property type="protein sequence ID" value="GBO21108.1"/>
    <property type="molecule type" value="Genomic_DNA"/>
</dbReference>
<proteinExistence type="predicted"/>
<sequence length="89" mass="10066">MAASGRSRVGGCDVTCIRSIGKKGIFQKIYCFQLSKRTGREACQIHLVNILLDPFPMDKVKRLSTRVLNLNKQVKGQRGKHQLPLRNDK</sequence>
<name>A0A4Y2V973_ARAVE</name>
<keyword evidence="2" id="KW-1185">Reference proteome</keyword>
<organism evidence="1 2">
    <name type="scientific">Araneus ventricosus</name>
    <name type="common">Orbweaver spider</name>
    <name type="synonym">Epeira ventricosa</name>
    <dbReference type="NCBI Taxonomy" id="182803"/>
    <lineage>
        <taxon>Eukaryota</taxon>
        <taxon>Metazoa</taxon>
        <taxon>Ecdysozoa</taxon>
        <taxon>Arthropoda</taxon>
        <taxon>Chelicerata</taxon>
        <taxon>Arachnida</taxon>
        <taxon>Araneae</taxon>
        <taxon>Araneomorphae</taxon>
        <taxon>Entelegynae</taxon>
        <taxon>Araneoidea</taxon>
        <taxon>Araneidae</taxon>
        <taxon>Araneus</taxon>
    </lineage>
</organism>
<dbReference type="Proteomes" id="UP000499080">
    <property type="component" value="Unassembled WGS sequence"/>
</dbReference>
<accession>A0A4Y2V973</accession>
<evidence type="ECO:0000313" key="2">
    <source>
        <dbReference type="Proteomes" id="UP000499080"/>
    </source>
</evidence>
<comment type="caution">
    <text evidence="1">The sequence shown here is derived from an EMBL/GenBank/DDBJ whole genome shotgun (WGS) entry which is preliminary data.</text>
</comment>
<evidence type="ECO:0000313" key="1">
    <source>
        <dbReference type="EMBL" id="GBO21108.1"/>
    </source>
</evidence>
<protein>
    <submittedName>
        <fullName evidence="1">Uncharacterized protein</fullName>
    </submittedName>
</protein>
<gene>
    <name evidence="1" type="ORF">AVEN_61953_1</name>
</gene>